<dbReference type="SUPFAM" id="SSF140453">
    <property type="entry name" value="EsxAB dimer-like"/>
    <property type="match status" value="1"/>
</dbReference>
<dbReference type="Proteomes" id="UP000515708">
    <property type="component" value="Chromosome"/>
</dbReference>
<dbReference type="InterPro" id="IPR029058">
    <property type="entry name" value="AB_hydrolase_fold"/>
</dbReference>
<name>A0A7D7WG61_9MICO</name>
<reference evidence="1 2" key="1">
    <citation type="journal article" date="2020" name="Front. Microbiol.">
        <title>Design of Bacterial Strain-Specific qPCR Assays Using NGS Data and Publicly Available Resources and Its Application to Track Biocontrol Strains.</title>
        <authorList>
            <person name="Hernandez I."/>
            <person name="Sant C."/>
            <person name="Martinez R."/>
            <person name="Fernandez C."/>
        </authorList>
    </citation>
    <scope>NUCLEOTIDE SEQUENCE [LARGE SCALE GENOMIC DNA]</scope>
    <source>
        <strain evidence="1 2">B24</strain>
    </source>
</reference>
<dbReference type="RefSeq" id="WP_182255395.1">
    <property type="nucleotide sequence ID" value="NZ_CP043732.1"/>
</dbReference>
<sequence length="434" mass="45143">MSGELEITSGGAISVDPEQMRAVADRMSAVAARLADAGESIRRAHHVLSSTWSATSRVDLPALWAGAQAISDGSDELASDAVGTGIMADAFELADLRSRQEMLAIRRPAEADRLQERIDELVASYPELDAMAISIAAGWGRRSQEGMFDQPLDALALGAMRLSALLPMRLFTRMLGDATAAAGSVPPGRSVAGGAPPVAVTEVSRSSVGGSATTLTQLVQRLPGGEAQVAVEKRTHGDGSVSFVAYIDGTRDLGSGGEDPWDMGSNWDLYAAGEQSAAYAATLEALRQSGAEPGARVDVVGYSQGAAIAGAIAMSGVYENSRVMIVGSPTVPALDADQMLIRVFHTDDPVGAGLSGGGPAGATGAAESVTISREYATRAELTSVQSHFRDAYDQTLDLADESGDTRIVALRAGLEAEAHDIVSVERVEYRATRP</sequence>
<dbReference type="SUPFAM" id="SSF53474">
    <property type="entry name" value="alpha/beta-Hydrolases"/>
    <property type="match status" value="1"/>
</dbReference>
<dbReference type="AlphaFoldDB" id="A0A7D7WG61"/>
<dbReference type="InterPro" id="IPR036689">
    <property type="entry name" value="ESAT-6-like_sf"/>
</dbReference>
<gene>
    <name evidence="1" type="ORF">FVO59_05285</name>
</gene>
<accession>A0A7D7WG61</accession>
<organism evidence="1 2">
    <name type="scientific">Microbacterium esteraromaticum</name>
    <dbReference type="NCBI Taxonomy" id="57043"/>
    <lineage>
        <taxon>Bacteria</taxon>
        <taxon>Bacillati</taxon>
        <taxon>Actinomycetota</taxon>
        <taxon>Actinomycetes</taxon>
        <taxon>Micrococcales</taxon>
        <taxon>Microbacteriaceae</taxon>
        <taxon>Microbacterium</taxon>
    </lineage>
</organism>
<protein>
    <submittedName>
        <fullName evidence="1">Uncharacterized protein</fullName>
    </submittedName>
</protein>
<dbReference type="Gene3D" id="3.40.50.1820">
    <property type="entry name" value="alpha/beta hydrolase"/>
    <property type="match status" value="1"/>
</dbReference>
<evidence type="ECO:0000313" key="2">
    <source>
        <dbReference type="Proteomes" id="UP000515708"/>
    </source>
</evidence>
<proteinExistence type="predicted"/>
<dbReference type="EMBL" id="CP043732">
    <property type="protein sequence ID" value="QMU96694.1"/>
    <property type="molecule type" value="Genomic_DNA"/>
</dbReference>
<evidence type="ECO:0000313" key="1">
    <source>
        <dbReference type="EMBL" id="QMU96694.1"/>
    </source>
</evidence>